<proteinExistence type="predicted"/>
<organism evidence="4 5">
    <name type="scientific">Monodon monoceros</name>
    <name type="common">Narwhal</name>
    <name type="synonym">Ceratodon monodon</name>
    <dbReference type="NCBI Taxonomy" id="40151"/>
    <lineage>
        <taxon>Eukaryota</taxon>
        <taxon>Metazoa</taxon>
        <taxon>Chordata</taxon>
        <taxon>Craniata</taxon>
        <taxon>Vertebrata</taxon>
        <taxon>Euteleostomi</taxon>
        <taxon>Mammalia</taxon>
        <taxon>Eutheria</taxon>
        <taxon>Laurasiatheria</taxon>
        <taxon>Artiodactyla</taxon>
        <taxon>Whippomorpha</taxon>
        <taxon>Cetacea</taxon>
        <taxon>Odontoceti</taxon>
        <taxon>Monodontidae</taxon>
        <taxon>Monodon</taxon>
    </lineage>
</organism>
<dbReference type="GO" id="GO:0002376">
    <property type="term" value="P:immune system process"/>
    <property type="evidence" value="ECO:0007669"/>
    <property type="project" value="UniProtKB-KW"/>
</dbReference>
<dbReference type="InterPro" id="IPR036179">
    <property type="entry name" value="Ig-like_dom_sf"/>
</dbReference>
<keyword evidence="5" id="KW-1185">Reference proteome</keyword>
<evidence type="ECO:0000256" key="1">
    <source>
        <dbReference type="ARBA" id="ARBA00022729"/>
    </source>
</evidence>
<dbReference type="PANTHER" id="PTHR23268:SF42">
    <property type="entry name" value="T CELL RECEPTOR BETA VARIABLE 10-1-RELATED"/>
    <property type="match status" value="1"/>
</dbReference>
<evidence type="ECO:0000313" key="4">
    <source>
        <dbReference type="Ensembl" id="ENSMMNP00015015753.1"/>
    </source>
</evidence>
<dbReference type="GO" id="GO:0005886">
    <property type="term" value="C:plasma membrane"/>
    <property type="evidence" value="ECO:0007669"/>
    <property type="project" value="TreeGrafter"/>
</dbReference>
<keyword evidence="2" id="KW-0391">Immunity</keyword>
<dbReference type="GeneTree" id="ENSGT00940000163595"/>
<dbReference type="Ensembl" id="ENSMMNT00015017297.1">
    <property type="protein sequence ID" value="ENSMMNP00015015753.1"/>
    <property type="gene ID" value="ENSMMNG00015011624.1"/>
</dbReference>
<sequence length="156" mass="16945">MGNPGGGVHPKVTGPMDAAVTQKPRYHIIRAGNKMVLDCSQHMNHLGMFWYRQDLGQGPRLIHYSNGVGSTGEGDVTEGYSVSRNKNEHFPLTLEPASTKQTSLYLCASSESTARHGQLLSAQKSSATGVRWTLLPEAMSHQGRKTALSEALTRLV</sequence>
<feature type="domain" description="Ig-like" evidence="3">
    <location>
        <begin position="10"/>
        <end position="121"/>
    </location>
</feature>
<dbReference type="InterPro" id="IPR007110">
    <property type="entry name" value="Ig-like_dom"/>
</dbReference>
<evidence type="ECO:0000313" key="5">
    <source>
        <dbReference type="Proteomes" id="UP000694561"/>
    </source>
</evidence>
<protein>
    <recommendedName>
        <fullName evidence="3">Ig-like domain-containing protein</fullName>
    </recommendedName>
</protein>
<dbReference type="Gene3D" id="2.60.40.10">
    <property type="entry name" value="Immunoglobulins"/>
    <property type="match status" value="1"/>
</dbReference>
<dbReference type="InterPro" id="IPR050413">
    <property type="entry name" value="TCR_beta_variable"/>
</dbReference>
<dbReference type="AlphaFoldDB" id="A0A8C6F7S2"/>
<evidence type="ECO:0000259" key="3">
    <source>
        <dbReference type="PROSITE" id="PS50835"/>
    </source>
</evidence>
<dbReference type="InterPro" id="IPR013783">
    <property type="entry name" value="Ig-like_fold"/>
</dbReference>
<dbReference type="Proteomes" id="UP000694561">
    <property type="component" value="Unplaced"/>
</dbReference>
<dbReference type="PROSITE" id="PS50835">
    <property type="entry name" value="IG_LIKE"/>
    <property type="match status" value="1"/>
</dbReference>
<dbReference type="InterPro" id="IPR013106">
    <property type="entry name" value="Ig_V-set"/>
</dbReference>
<reference evidence="4" key="1">
    <citation type="submission" date="2025-08" db="UniProtKB">
        <authorList>
            <consortium name="Ensembl"/>
        </authorList>
    </citation>
    <scope>IDENTIFICATION</scope>
</reference>
<reference evidence="4" key="2">
    <citation type="submission" date="2025-09" db="UniProtKB">
        <authorList>
            <consortium name="Ensembl"/>
        </authorList>
    </citation>
    <scope>IDENTIFICATION</scope>
</reference>
<dbReference type="GO" id="GO:0007166">
    <property type="term" value="P:cell surface receptor signaling pathway"/>
    <property type="evidence" value="ECO:0007669"/>
    <property type="project" value="TreeGrafter"/>
</dbReference>
<name>A0A8C6F7S2_MONMO</name>
<dbReference type="PANTHER" id="PTHR23268">
    <property type="entry name" value="T-CELL RECEPTOR BETA CHAIN"/>
    <property type="match status" value="1"/>
</dbReference>
<keyword evidence="1" id="KW-0732">Signal</keyword>
<dbReference type="SUPFAM" id="SSF48726">
    <property type="entry name" value="Immunoglobulin"/>
    <property type="match status" value="1"/>
</dbReference>
<accession>A0A8C6F7S2</accession>
<dbReference type="Pfam" id="PF07686">
    <property type="entry name" value="V-set"/>
    <property type="match status" value="1"/>
</dbReference>
<evidence type="ECO:0000256" key="2">
    <source>
        <dbReference type="ARBA" id="ARBA00022859"/>
    </source>
</evidence>